<dbReference type="InterPro" id="IPR018705">
    <property type="entry name" value="DUF2134_membrane"/>
</dbReference>
<protein>
    <recommendedName>
        <fullName evidence="2">DUF2134 domain-containing protein</fullName>
    </recommendedName>
</protein>
<reference evidence="3 4" key="1">
    <citation type="submission" date="2020-04" db="EMBL/GenBank/DDBJ databases">
        <authorList>
            <person name="De Canck E."/>
        </authorList>
    </citation>
    <scope>NUCLEOTIDE SEQUENCE [LARGE SCALE GENOMIC DNA]</scope>
    <source>
        <strain evidence="3 4">LMG 22037</strain>
    </source>
</reference>
<dbReference type="EMBL" id="CADIKB010000031">
    <property type="protein sequence ID" value="CAB3723189.1"/>
    <property type="molecule type" value="Genomic_DNA"/>
</dbReference>
<evidence type="ECO:0000256" key="1">
    <source>
        <dbReference type="SAM" id="Phobius"/>
    </source>
</evidence>
<sequence length="613" mass="61813">MRSRDPARRSSHYGCHSRHWCHSRPPRSLCLQRRAGGIVARRQRGAIALLAAVWVSLAVIALGAVDIGHFYYARRDLQRTADLAAAAGVQLIGSAGGCAAAASSAQLNATANGLPGDGAVQTTCGRWDPSANAGQSYFAATGTPLNAVQVVVSRPVPFLFLIGQTRELSASAVAQATNIRSFSLSTSVVTLSGGLLNGLLNGLLGSNVNLDVASYQGLATAQVKLSDLAAALGVASMSQLLQAQVTVAQLATAMATALGQGNVASASVISGLNTIASASTGSTKINLGDTAGTSGLLAVGLANPEAAATASINALDALMIAAEIAHGNAAVNLGTALNLSPLANVTAEARILRPPVIAVGEAGTYPDGSYRTSAHSASVQLYLNVQLVNVNVGLGSGFPSLVNVSLLNLPIYLEVADGTAGLQATQCSTQKSTSYSWISVTPDLVSLCAGGDASSNFTNTTTATTCTKPASLTSVSVPLLSLGVINVTLGTSSPSNGWNLSMKAAPSVLRFNNVTGDSDDYQSTNTNALGSATSGLLGQLAGSLGSSMHATALGVDITVLAAPLLSALAGLLAPVLNSLDLLLVPLLQLLGVQLGVSTVHDLGLACGQAQLVY</sequence>
<evidence type="ECO:0000313" key="4">
    <source>
        <dbReference type="Proteomes" id="UP000494249"/>
    </source>
</evidence>
<keyword evidence="1" id="KW-0472">Membrane</keyword>
<name>A0A6J5C1B0_9BURK</name>
<feature type="domain" description="DUF2134" evidence="2">
    <location>
        <begin position="88"/>
        <end position="174"/>
    </location>
</feature>
<gene>
    <name evidence="3" type="ORF">LMG22037_04941</name>
</gene>
<feature type="transmembrane region" description="Helical" evidence="1">
    <location>
        <begin position="47"/>
        <end position="72"/>
    </location>
</feature>
<keyword evidence="1" id="KW-0812">Transmembrane</keyword>
<evidence type="ECO:0000259" key="2">
    <source>
        <dbReference type="Pfam" id="PF09977"/>
    </source>
</evidence>
<evidence type="ECO:0000313" key="3">
    <source>
        <dbReference type="EMBL" id="CAB3723189.1"/>
    </source>
</evidence>
<proteinExistence type="predicted"/>
<dbReference type="Proteomes" id="UP000494249">
    <property type="component" value="Unassembled WGS sequence"/>
</dbReference>
<dbReference type="RefSeq" id="WP_035478600.1">
    <property type="nucleotide sequence ID" value="NZ_CADFGL010000009.1"/>
</dbReference>
<dbReference type="Pfam" id="PF09977">
    <property type="entry name" value="Tad_C"/>
    <property type="match status" value="1"/>
</dbReference>
<dbReference type="AlphaFoldDB" id="A0A6J5C1B0"/>
<organism evidence="3 4">
    <name type="scientific">Paraburkholderia phenoliruptrix</name>
    <dbReference type="NCBI Taxonomy" id="252970"/>
    <lineage>
        <taxon>Bacteria</taxon>
        <taxon>Pseudomonadati</taxon>
        <taxon>Pseudomonadota</taxon>
        <taxon>Betaproteobacteria</taxon>
        <taxon>Burkholderiales</taxon>
        <taxon>Burkholderiaceae</taxon>
        <taxon>Paraburkholderia</taxon>
    </lineage>
</organism>
<accession>A0A6J5C1B0</accession>
<keyword evidence="1" id="KW-1133">Transmembrane helix</keyword>